<name>A0A6J7CVI0_9ZZZZ</name>
<evidence type="ECO:0000256" key="1">
    <source>
        <dbReference type="SAM" id="MobiDB-lite"/>
    </source>
</evidence>
<organism evidence="2">
    <name type="scientific">freshwater metagenome</name>
    <dbReference type="NCBI Taxonomy" id="449393"/>
    <lineage>
        <taxon>unclassified sequences</taxon>
        <taxon>metagenomes</taxon>
        <taxon>ecological metagenomes</taxon>
    </lineage>
</organism>
<sequence>MRRLRTPLILIAVTVVAAIATGCGSTTTGMLTQAQSDALNAALDRVDIATSNGDCTETAVQATALRGVVGELPPSVNSALRANLRAGAMTVESTSLVDCAKASTTTSTTSSSTSTSSSSTTTTSTTTPTTTTTEPTTTTTTDTGGGTPPIP</sequence>
<feature type="region of interest" description="Disordered" evidence="1">
    <location>
        <begin position="95"/>
        <end position="151"/>
    </location>
</feature>
<proteinExistence type="predicted"/>
<dbReference type="EMBL" id="CAFBLU010000002">
    <property type="protein sequence ID" value="CAB4860778.1"/>
    <property type="molecule type" value="Genomic_DNA"/>
</dbReference>
<dbReference type="AlphaFoldDB" id="A0A6J7CVI0"/>
<dbReference type="PROSITE" id="PS51257">
    <property type="entry name" value="PROKAR_LIPOPROTEIN"/>
    <property type="match status" value="1"/>
</dbReference>
<protein>
    <submittedName>
        <fullName evidence="2">Unannotated protein</fullName>
    </submittedName>
</protein>
<gene>
    <name evidence="2" type="ORF">UFOPK3444_00159</name>
</gene>
<accession>A0A6J7CVI0</accession>
<feature type="compositionally biased region" description="Low complexity" evidence="1">
    <location>
        <begin position="103"/>
        <end position="141"/>
    </location>
</feature>
<evidence type="ECO:0000313" key="2">
    <source>
        <dbReference type="EMBL" id="CAB4860778.1"/>
    </source>
</evidence>
<reference evidence="2" key="1">
    <citation type="submission" date="2020-05" db="EMBL/GenBank/DDBJ databases">
        <authorList>
            <person name="Chiriac C."/>
            <person name="Salcher M."/>
            <person name="Ghai R."/>
            <person name="Kavagutti S V."/>
        </authorList>
    </citation>
    <scope>NUCLEOTIDE SEQUENCE</scope>
</reference>